<dbReference type="GO" id="GO:0008168">
    <property type="term" value="F:methyltransferase activity"/>
    <property type="evidence" value="ECO:0007669"/>
    <property type="project" value="UniProtKB-KW"/>
</dbReference>
<evidence type="ECO:0000256" key="1">
    <source>
        <dbReference type="PROSITE-ProRule" id="PRU00182"/>
    </source>
</evidence>
<dbReference type="CDD" id="cd00165">
    <property type="entry name" value="S4"/>
    <property type="match status" value="1"/>
</dbReference>
<evidence type="ECO:0000313" key="4">
    <source>
        <dbReference type="Proteomes" id="UP000437575"/>
    </source>
</evidence>
<proteinExistence type="predicted"/>
<evidence type="ECO:0000313" key="3">
    <source>
        <dbReference type="EMBL" id="MSE06565.1"/>
    </source>
</evidence>
<dbReference type="EMBL" id="WKKZ01001070">
    <property type="protein sequence ID" value="MSE06565.1"/>
    <property type="molecule type" value="Genomic_DNA"/>
</dbReference>
<dbReference type="InterPro" id="IPR036986">
    <property type="entry name" value="S4_RNA-bd_sf"/>
</dbReference>
<dbReference type="Pfam" id="PF01479">
    <property type="entry name" value="S4"/>
    <property type="match status" value="1"/>
</dbReference>
<name>A0A6A8LR59_9LACO</name>
<dbReference type="GO" id="GO:0003723">
    <property type="term" value="F:RNA binding"/>
    <property type="evidence" value="ECO:0007669"/>
    <property type="project" value="UniProtKB-KW"/>
</dbReference>
<reference evidence="3 4" key="1">
    <citation type="submission" date="2019-11" db="EMBL/GenBank/DDBJ databases">
        <title>Draft Genome Sequence of Plant Growth-Promoting Rhizosphere-Associated Bacteria.</title>
        <authorList>
            <person name="Vasilyev I.Y."/>
            <person name="Radchenko V."/>
            <person name="Ilnitskaya E.V."/>
        </authorList>
    </citation>
    <scope>NUCLEOTIDE SEQUENCE [LARGE SCALE GENOMIC DNA]</scope>
    <source>
        <strain evidence="3 4">VRA_1sq_f</strain>
    </source>
</reference>
<evidence type="ECO:0000259" key="2">
    <source>
        <dbReference type="Pfam" id="PF01479"/>
    </source>
</evidence>
<dbReference type="Proteomes" id="UP000437575">
    <property type="component" value="Unassembled WGS sequence"/>
</dbReference>
<keyword evidence="1" id="KW-0694">RNA-binding</keyword>
<sequence>MKKERVDVLLVKQGLFSTREQAKRAVMAGEILGENEERLDKPGMKISVDTELHFKGTKMP</sequence>
<dbReference type="AlphaFoldDB" id="A0A6A8LR59"/>
<comment type="caution">
    <text evidence="3">The sequence shown here is derived from an EMBL/GenBank/DDBJ whole genome shotgun (WGS) entry which is preliminary data.</text>
</comment>
<dbReference type="PROSITE" id="PS50889">
    <property type="entry name" value="S4"/>
    <property type="match status" value="1"/>
</dbReference>
<dbReference type="GO" id="GO:0032259">
    <property type="term" value="P:methylation"/>
    <property type="evidence" value="ECO:0007669"/>
    <property type="project" value="UniProtKB-KW"/>
</dbReference>
<dbReference type="SUPFAM" id="SSF55174">
    <property type="entry name" value="Alpha-L RNA-binding motif"/>
    <property type="match status" value="1"/>
</dbReference>
<feature type="domain" description="RNA-binding S4" evidence="2">
    <location>
        <begin position="4"/>
        <end position="50"/>
    </location>
</feature>
<accession>A0A6A8LR59</accession>
<protein>
    <submittedName>
        <fullName evidence="3">TlyA family rRNA (Cytidine-2'-O)-methyltransferase</fullName>
    </submittedName>
</protein>
<feature type="non-terminal residue" evidence="3">
    <location>
        <position position="60"/>
    </location>
</feature>
<dbReference type="Gene3D" id="3.10.290.10">
    <property type="entry name" value="RNA-binding S4 domain"/>
    <property type="match status" value="1"/>
</dbReference>
<organism evidence="3 4">
    <name type="scientific">Ligilactobacillus salivarius</name>
    <dbReference type="NCBI Taxonomy" id="1624"/>
    <lineage>
        <taxon>Bacteria</taxon>
        <taxon>Bacillati</taxon>
        <taxon>Bacillota</taxon>
        <taxon>Bacilli</taxon>
        <taxon>Lactobacillales</taxon>
        <taxon>Lactobacillaceae</taxon>
        <taxon>Ligilactobacillus</taxon>
    </lineage>
</organism>
<keyword evidence="3" id="KW-0808">Transferase</keyword>
<gene>
    <name evidence="3" type="ORF">GKC34_12675</name>
</gene>
<dbReference type="InterPro" id="IPR002942">
    <property type="entry name" value="S4_RNA-bd"/>
</dbReference>
<keyword evidence="3" id="KW-0489">Methyltransferase</keyword>